<dbReference type="EMBL" id="MABE01000485">
    <property type="protein sequence ID" value="OUS39970.1"/>
    <property type="molecule type" value="Genomic_DNA"/>
</dbReference>
<evidence type="ECO:0000313" key="3">
    <source>
        <dbReference type="Proteomes" id="UP000227088"/>
    </source>
</evidence>
<sequence length="220" mass="25008">MALVTLSGFVLNLVMLGSIFNITPSPNAFLVWAVFAFLLAYSTDTRLLLAAGILSIAFFISARVGVWGGLYWLNLGERPENFFVAAFILFWVPAISHVRYSGFDSIYRVFAMLLLFIPVLVLSHWGSGSYLNFDRDVIEGTYQFLGFLFSGLLIWLGAKRGWSDVINTGNVFFVLFLYTKMFDWWWEIMPKYVFFLLVGLIAILLLTIFKRLKTTLGESA</sequence>
<proteinExistence type="predicted"/>
<comment type="caution">
    <text evidence="2">The sequence shown here is derived from an EMBL/GenBank/DDBJ whole genome shotgun (WGS) entry which is preliminary data.</text>
</comment>
<gene>
    <name evidence="2" type="ORF">A9R00_08455</name>
</gene>
<feature type="transmembrane region" description="Helical" evidence="1">
    <location>
        <begin position="82"/>
        <end position="100"/>
    </location>
</feature>
<feature type="transmembrane region" description="Helical" evidence="1">
    <location>
        <begin position="192"/>
        <end position="209"/>
    </location>
</feature>
<keyword evidence="1" id="KW-1133">Transmembrane helix</keyword>
<keyword evidence="1" id="KW-0472">Membrane</keyword>
<evidence type="ECO:0000313" key="2">
    <source>
        <dbReference type="EMBL" id="OUS39970.1"/>
    </source>
</evidence>
<dbReference type="AlphaFoldDB" id="A0A1Y5HSE2"/>
<keyword evidence="1" id="KW-0812">Transmembrane</keyword>
<feature type="transmembrane region" description="Helical" evidence="1">
    <location>
        <begin position="107"/>
        <end position="128"/>
    </location>
</feature>
<organism evidence="2 3">
    <name type="scientific">Oleispira antarctica</name>
    <dbReference type="NCBI Taxonomy" id="188908"/>
    <lineage>
        <taxon>Bacteria</taxon>
        <taxon>Pseudomonadati</taxon>
        <taxon>Pseudomonadota</taxon>
        <taxon>Gammaproteobacteria</taxon>
        <taxon>Oceanospirillales</taxon>
        <taxon>Oceanospirillaceae</taxon>
        <taxon>Oleispira</taxon>
    </lineage>
</organism>
<dbReference type="Proteomes" id="UP000227088">
    <property type="component" value="Unassembled WGS sequence"/>
</dbReference>
<feature type="transmembrane region" description="Helical" evidence="1">
    <location>
        <begin position="26"/>
        <end position="41"/>
    </location>
</feature>
<name>A0A1Y5HSE2_OLEAN</name>
<evidence type="ECO:0008006" key="4">
    <source>
        <dbReference type="Google" id="ProtNLM"/>
    </source>
</evidence>
<feature type="transmembrane region" description="Helical" evidence="1">
    <location>
        <begin position="165"/>
        <end position="186"/>
    </location>
</feature>
<feature type="transmembrane region" description="Helical" evidence="1">
    <location>
        <begin position="140"/>
        <end position="158"/>
    </location>
</feature>
<evidence type="ECO:0000256" key="1">
    <source>
        <dbReference type="SAM" id="Phobius"/>
    </source>
</evidence>
<accession>A0A1Y5HSE2</accession>
<feature type="transmembrane region" description="Helical" evidence="1">
    <location>
        <begin position="48"/>
        <end position="70"/>
    </location>
</feature>
<protein>
    <recommendedName>
        <fullName evidence="4">DUF2157 domain-containing protein</fullName>
    </recommendedName>
</protein>
<reference evidence="3" key="1">
    <citation type="journal article" date="2017" name="Proc. Natl. Acad. Sci. U.S.A.">
        <title>Simulation of Deepwater Horizon oil plume reveals substrate specialization within a complex community of hydrocarbon degraders.</title>
        <authorList>
            <person name="Hu P."/>
            <person name="Dubinsky E.A."/>
            <person name="Probst A.J."/>
            <person name="Wang J."/>
            <person name="Sieber C.M.K."/>
            <person name="Tom L.M."/>
            <person name="Gardinali P."/>
            <person name="Banfield J.F."/>
            <person name="Atlas R.M."/>
            <person name="Andersen G.L."/>
        </authorList>
    </citation>
    <scope>NUCLEOTIDE SEQUENCE [LARGE SCALE GENOMIC DNA]</scope>
</reference>